<feature type="repeat" description="WD" evidence="3">
    <location>
        <begin position="556"/>
        <end position="586"/>
    </location>
</feature>
<dbReference type="PANTHER" id="PTHR14221:SF5">
    <property type="entry name" value="TRANSDUCIN_WD40 REPEAT-LIKE SUPERFAMILY PROTEIN"/>
    <property type="match status" value="1"/>
</dbReference>
<evidence type="ECO:0008006" key="6">
    <source>
        <dbReference type="Google" id="ProtNLM"/>
    </source>
</evidence>
<dbReference type="Gramene" id="ONI07540">
    <property type="protein sequence ID" value="ONI07540"/>
    <property type="gene ID" value="PRUPE_5G126700"/>
</dbReference>
<dbReference type="InterPro" id="IPR020472">
    <property type="entry name" value="WD40_PAC1"/>
</dbReference>
<feature type="repeat" description="WD" evidence="3">
    <location>
        <begin position="370"/>
        <end position="410"/>
    </location>
</feature>
<dbReference type="AlphaFoldDB" id="A0A251P905"/>
<dbReference type="EMBL" id="CM007655">
    <property type="protein sequence ID" value="ONI07540.1"/>
    <property type="molecule type" value="Genomic_DNA"/>
</dbReference>
<dbReference type="PROSITE" id="PS50294">
    <property type="entry name" value="WD_REPEATS_REGION"/>
    <property type="match status" value="3"/>
</dbReference>
<evidence type="ECO:0000256" key="1">
    <source>
        <dbReference type="ARBA" id="ARBA00022574"/>
    </source>
</evidence>
<evidence type="ECO:0000313" key="5">
    <source>
        <dbReference type="Proteomes" id="UP000006882"/>
    </source>
</evidence>
<dbReference type="STRING" id="3760.A0A251P905"/>
<keyword evidence="5" id="KW-1185">Reference proteome</keyword>
<evidence type="ECO:0000256" key="2">
    <source>
        <dbReference type="ARBA" id="ARBA00022737"/>
    </source>
</evidence>
<dbReference type="Proteomes" id="UP000006882">
    <property type="component" value="Chromosome G5"/>
</dbReference>
<dbReference type="InterPro" id="IPR001680">
    <property type="entry name" value="WD40_rpt"/>
</dbReference>
<dbReference type="PANTHER" id="PTHR14221">
    <property type="entry name" value="WD REPEAT DOMAIN 44"/>
    <property type="match status" value="1"/>
</dbReference>
<dbReference type="Gene3D" id="2.130.10.10">
    <property type="entry name" value="YVTN repeat-like/Quinoprotein amine dehydrogenase"/>
    <property type="match status" value="2"/>
</dbReference>
<feature type="repeat" description="WD" evidence="3">
    <location>
        <begin position="410"/>
        <end position="444"/>
    </location>
</feature>
<dbReference type="PRINTS" id="PR00320">
    <property type="entry name" value="GPROTEINBRPT"/>
</dbReference>
<sequence>MGSYSEEREDQFYDTREDLSSVSDWGSDGCDEFSSSTSGFLRYDEVWAKNLDSVHERRHKFLQWMGLDLDRNLIMEEEAGDDCAEKIEMSIDRIKEDSCVVLRTSGLEEASCSSQSTASALSNEARESLGNGALDENFGCAVRTLNQRMDIIVNELGQDGRLCRLGQVGLNQLVSVGEIHTNHAPGPSPSIQQLLQREVDNARFFLDAKKKVKRGWLRKLGIGMCVVDKHEAALSPISLKSASGTGMRRVRVYPSKKGTKELSSLYAGQDFPAHEGTILSMKFSLDGKYLASAGEDGVVRVWKVIEDEGFNKFDISGDPSSLYFKTNPFSKLDSPNVDKDKAQRLRSSDSTCVIFPPKIFRLLEKPVHEFRGHSREVLDLSWSKKGFLLSSSVDKTVRLWQVGCDRCLRVFSHNNYVTCVNFNPLDDNYFISGSIDGKVRIWEVIRCLVVDYIDVREIVTAVSYRPDGKGGIVGFVTGNCCFYNIIDNHLELDAPISIQGKKKSPGKRITGFQFSPSNPSQVMVTSADSVVRVIYGFDVVCKFRGLRNGGNHMLASFTSDGTHIVSASEDSNVRIWNYNSQDMTSSRPRNIWSCESFVSHKSMIAIPWNGVNIIPGTLPSPRFTGDMPGSCLDNQLKHLSFDEKVEQKMHLSSPDCFSLGRGFLLEALPKGTATWPEEKLVNSSPVAVSPTMCRSDYKFLRSACQSMSGPNLWGLVIVTAGWDGRIRTYHNYVSLTACLVCTLEDYQMYCSPVRSCQVATVIQFTCSPTRCPQAAGGIAFKFCIGSSYTSKIYMIL</sequence>
<dbReference type="PROSITE" id="PS50082">
    <property type="entry name" value="WD_REPEATS_2"/>
    <property type="match status" value="4"/>
</dbReference>
<keyword evidence="2" id="KW-0677">Repeat</keyword>
<keyword evidence="1 3" id="KW-0853">WD repeat</keyword>
<dbReference type="SMART" id="SM00320">
    <property type="entry name" value="WD40"/>
    <property type="match status" value="6"/>
</dbReference>
<organism evidence="4 5">
    <name type="scientific">Prunus persica</name>
    <name type="common">Peach</name>
    <name type="synonym">Amygdalus persica</name>
    <dbReference type="NCBI Taxonomy" id="3760"/>
    <lineage>
        <taxon>Eukaryota</taxon>
        <taxon>Viridiplantae</taxon>
        <taxon>Streptophyta</taxon>
        <taxon>Embryophyta</taxon>
        <taxon>Tracheophyta</taxon>
        <taxon>Spermatophyta</taxon>
        <taxon>Magnoliopsida</taxon>
        <taxon>eudicotyledons</taxon>
        <taxon>Gunneridae</taxon>
        <taxon>Pentapetalae</taxon>
        <taxon>rosids</taxon>
        <taxon>fabids</taxon>
        <taxon>Rosales</taxon>
        <taxon>Rosaceae</taxon>
        <taxon>Amygdaloideae</taxon>
        <taxon>Amygdaleae</taxon>
        <taxon>Prunus</taxon>
    </lineage>
</organism>
<dbReference type="InterPro" id="IPR040324">
    <property type="entry name" value="WDR44/Dgr2"/>
</dbReference>
<dbReference type="Pfam" id="PF00400">
    <property type="entry name" value="WD40"/>
    <property type="match status" value="4"/>
</dbReference>
<feature type="repeat" description="WD" evidence="3">
    <location>
        <begin position="271"/>
        <end position="304"/>
    </location>
</feature>
<protein>
    <recommendedName>
        <fullName evidence="6">Anaphase-promoting complex subunit 4 WD40 domain-containing protein</fullName>
    </recommendedName>
</protein>
<accession>A0A251P905</accession>
<dbReference type="InterPro" id="IPR036322">
    <property type="entry name" value="WD40_repeat_dom_sf"/>
</dbReference>
<evidence type="ECO:0000313" key="4">
    <source>
        <dbReference type="EMBL" id="ONI07540.1"/>
    </source>
</evidence>
<dbReference type="SUPFAM" id="SSF50978">
    <property type="entry name" value="WD40 repeat-like"/>
    <property type="match status" value="1"/>
</dbReference>
<evidence type="ECO:0000256" key="3">
    <source>
        <dbReference type="PROSITE-ProRule" id="PRU00221"/>
    </source>
</evidence>
<reference evidence="4 5" key="1">
    <citation type="journal article" date="2013" name="Nat. Genet.">
        <title>The high-quality draft genome of peach (Prunus persica) identifies unique patterns of genetic diversity, domestication and genome evolution.</title>
        <authorList>
            <consortium name="International Peach Genome Initiative"/>
            <person name="Verde I."/>
            <person name="Abbott A.G."/>
            <person name="Scalabrin S."/>
            <person name="Jung S."/>
            <person name="Shu S."/>
            <person name="Marroni F."/>
            <person name="Zhebentyayeva T."/>
            <person name="Dettori M.T."/>
            <person name="Grimwood J."/>
            <person name="Cattonaro F."/>
            <person name="Zuccolo A."/>
            <person name="Rossini L."/>
            <person name="Jenkins J."/>
            <person name="Vendramin E."/>
            <person name="Meisel L.A."/>
            <person name="Decroocq V."/>
            <person name="Sosinski B."/>
            <person name="Prochnik S."/>
            <person name="Mitros T."/>
            <person name="Policriti A."/>
            <person name="Cipriani G."/>
            <person name="Dondini L."/>
            <person name="Ficklin S."/>
            <person name="Goodstein D.M."/>
            <person name="Xuan P."/>
            <person name="Del Fabbro C."/>
            <person name="Aramini V."/>
            <person name="Copetti D."/>
            <person name="Gonzalez S."/>
            <person name="Horner D.S."/>
            <person name="Falchi R."/>
            <person name="Lucas S."/>
            <person name="Mica E."/>
            <person name="Maldonado J."/>
            <person name="Lazzari B."/>
            <person name="Bielenberg D."/>
            <person name="Pirona R."/>
            <person name="Miculan M."/>
            <person name="Barakat A."/>
            <person name="Testolin R."/>
            <person name="Stella A."/>
            <person name="Tartarini S."/>
            <person name="Tonutti P."/>
            <person name="Arus P."/>
            <person name="Orellana A."/>
            <person name="Wells C."/>
            <person name="Main D."/>
            <person name="Vizzotto G."/>
            <person name="Silva H."/>
            <person name="Salamini F."/>
            <person name="Schmutz J."/>
            <person name="Morgante M."/>
            <person name="Rokhsar D.S."/>
        </authorList>
    </citation>
    <scope>NUCLEOTIDE SEQUENCE [LARGE SCALE GENOMIC DNA]</scope>
    <source>
        <strain evidence="5">cv. Nemared</strain>
    </source>
</reference>
<proteinExistence type="predicted"/>
<dbReference type="InterPro" id="IPR015943">
    <property type="entry name" value="WD40/YVTN_repeat-like_dom_sf"/>
</dbReference>
<gene>
    <name evidence="4" type="ORF">PRUPE_5G126700</name>
</gene>
<name>A0A251P905_PRUPE</name>